<evidence type="ECO:0000313" key="1">
    <source>
        <dbReference type="EMBL" id="MFD1103781.1"/>
    </source>
</evidence>
<protein>
    <submittedName>
        <fullName evidence="1">Uncharacterized protein</fullName>
    </submittedName>
</protein>
<dbReference type="RefSeq" id="WP_380908854.1">
    <property type="nucleotide sequence ID" value="NZ_JBHTLS010000009.1"/>
</dbReference>
<proteinExistence type="predicted"/>
<keyword evidence="2" id="KW-1185">Reference proteome</keyword>
<dbReference type="Proteomes" id="UP001597203">
    <property type="component" value="Unassembled WGS sequence"/>
</dbReference>
<name>A0ABW3NU00_9SPHN</name>
<reference evidence="2" key="1">
    <citation type="journal article" date="2019" name="Int. J. Syst. Evol. Microbiol.">
        <title>The Global Catalogue of Microorganisms (GCM) 10K type strain sequencing project: providing services to taxonomists for standard genome sequencing and annotation.</title>
        <authorList>
            <consortium name="The Broad Institute Genomics Platform"/>
            <consortium name="The Broad Institute Genome Sequencing Center for Infectious Disease"/>
            <person name="Wu L."/>
            <person name="Ma J."/>
        </authorList>
    </citation>
    <scope>NUCLEOTIDE SEQUENCE [LARGE SCALE GENOMIC DNA]</scope>
    <source>
        <strain evidence="2">CCUG 54329</strain>
    </source>
</reference>
<sequence>MTTPLAAASPSREDAARAAIHPVASEAAMRHWLSRVPRTNDYPPDFETTLRGQGSAFLVEMSSAPGCLPCGDLWGKFGKLRARFGVAVRTIDEKEAMLRSGRFGLPWIGHPVAWLRPVGDSNRLIPIAIGTDLEANLARNIYLGIKMQTGVRPAVGVRAMAKFTGIVGAATTRPSTKGRKD</sequence>
<organism evidence="1 2">
    <name type="scientific">Sphingobium olei</name>
    <dbReference type="NCBI Taxonomy" id="420955"/>
    <lineage>
        <taxon>Bacteria</taxon>
        <taxon>Pseudomonadati</taxon>
        <taxon>Pseudomonadota</taxon>
        <taxon>Alphaproteobacteria</taxon>
        <taxon>Sphingomonadales</taxon>
        <taxon>Sphingomonadaceae</taxon>
        <taxon>Sphingobium</taxon>
    </lineage>
</organism>
<evidence type="ECO:0000313" key="2">
    <source>
        <dbReference type="Proteomes" id="UP001597203"/>
    </source>
</evidence>
<accession>A0ABW3NU00</accession>
<gene>
    <name evidence="1" type="ORF">ACFQ24_02475</name>
</gene>
<comment type="caution">
    <text evidence="1">The sequence shown here is derived from an EMBL/GenBank/DDBJ whole genome shotgun (WGS) entry which is preliminary data.</text>
</comment>
<dbReference type="EMBL" id="JBHTLS010000009">
    <property type="protein sequence ID" value="MFD1103781.1"/>
    <property type="molecule type" value="Genomic_DNA"/>
</dbReference>